<dbReference type="EMBL" id="GBEZ01015054">
    <property type="protein sequence ID" value="JAC71077.1"/>
    <property type="molecule type" value="Transcribed_RNA"/>
</dbReference>
<accession>A0A061RDQ9</accession>
<reference evidence="1" key="1">
    <citation type="submission" date="2014-05" db="EMBL/GenBank/DDBJ databases">
        <title>The transcriptome of the halophilic microalga Tetraselmis sp. GSL018 isolated from the Great Salt Lake, Utah.</title>
        <authorList>
            <person name="Jinkerson R.E."/>
            <person name="D'Adamo S."/>
            <person name="Posewitz M.C."/>
        </authorList>
    </citation>
    <scope>NUCLEOTIDE SEQUENCE</scope>
    <source>
        <strain evidence="1">GSL018</strain>
    </source>
</reference>
<sequence length="125" mass="13777">RRPSTSFGTIPLEMLLRFRFSSPFHLLAQSVLVAVQDGAIDNQEAAMQSFHCLHTSRAVAAVWQSPNMLAEDNFRNICSATSAGRKLQSRAEDCESKQRWGANAEVSNGASWLTTPFCTGSWLTV</sequence>
<protein>
    <submittedName>
        <fullName evidence="1">Uncharacterized protein</fullName>
    </submittedName>
</protein>
<dbReference type="AlphaFoldDB" id="A0A061RDQ9"/>
<proteinExistence type="predicted"/>
<evidence type="ECO:0000313" key="1">
    <source>
        <dbReference type="EMBL" id="JAC71077.1"/>
    </source>
</evidence>
<name>A0A061RDQ9_9CHLO</name>
<organism evidence="1">
    <name type="scientific">Tetraselmis sp. GSL018</name>
    <dbReference type="NCBI Taxonomy" id="582737"/>
    <lineage>
        <taxon>Eukaryota</taxon>
        <taxon>Viridiplantae</taxon>
        <taxon>Chlorophyta</taxon>
        <taxon>core chlorophytes</taxon>
        <taxon>Chlorodendrophyceae</taxon>
        <taxon>Chlorodendrales</taxon>
        <taxon>Chlorodendraceae</taxon>
        <taxon>Tetraselmis</taxon>
    </lineage>
</organism>
<gene>
    <name evidence="1" type="ORF">TSPGSL018_2730</name>
</gene>
<feature type="non-terminal residue" evidence="1">
    <location>
        <position position="1"/>
    </location>
</feature>